<dbReference type="PANTHER" id="PTHR11715:SF3">
    <property type="entry name" value="GLYCINE CLEAVAGE SYSTEM H PROTEIN-RELATED"/>
    <property type="match status" value="1"/>
</dbReference>
<reference evidence="7 8" key="1">
    <citation type="submission" date="2018-01" db="EMBL/GenBank/DDBJ databases">
        <title>The whole genome sequencing and assembly of Paenibacillus chitinolyticus KCCM 41400 strain.</title>
        <authorList>
            <person name="Kim J.-Y."/>
            <person name="Park M.-K."/>
            <person name="Lee Y.-J."/>
            <person name="Yi H."/>
            <person name="Bahn Y.-S."/>
            <person name="Kim J.F."/>
            <person name="Lee D.-W."/>
        </authorList>
    </citation>
    <scope>NUCLEOTIDE SEQUENCE [LARGE SCALE GENOMIC DNA]</scope>
    <source>
        <strain evidence="7 8">KCCM 41400</strain>
    </source>
</reference>
<comment type="function">
    <text evidence="3">The glycine cleavage system catalyzes the degradation of glycine. The H protein shuttles the methylamine group of glycine from the P protein to the T protein.</text>
</comment>
<evidence type="ECO:0000256" key="2">
    <source>
        <dbReference type="ARBA" id="ARBA00022823"/>
    </source>
</evidence>
<dbReference type="GO" id="GO:0009249">
    <property type="term" value="P:protein lipoylation"/>
    <property type="evidence" value="ECO:0007669"/>
    <property type="project" value="UniProtKB-UniRule"/>
</dbReference>
<sequence>MSEVKSGLLYSKEHEWVEVLSDTKIRVGMTPFAQEQLGDIVFVELPKTGASVKADDMLGSVESVKTVSDLISPVIGTVARINDTLEESPELVNTDPYGAGWVAEIDISGKEALDGLMTADQYQAYIVSEQ</sequence>
<evidence type="ECO:0000313" key="9">
    <source>
        <dbReference type="Proteomes" id="UP001527202"/>
    </source>
</evidence>
<dbReference type="InterPro" id="IPR017453">
    <property type="entry name" value="GCV_H_sub"/>
</dbReference>
<comment type="function">
    <text evidence="3">Is also involved in protein lipoylation via its role as an octanoyl/lipoyl carrier protein intermediate.</text>
</comment>
<dbReference type="GO" id="GO:0019464">
    <property type="term" value="P:glycine decarboxylation via glycine cleavage system"/>
    <property type="evidence" value="ECO:0007669"/>
    <property type="project" value="UniProtKB-UniRule"/>
</dbReference>
<dbReference type="Gene3D" id="2.40.50.100">
    <property type="match status" value="1"/>
</dbReference>
<organism evidence="7 8">
    <name type="scientific">Paenibacillus chitinolyticus</name>
    <dbReference type="NCBI Taxonomy" id="79263"/>
    <lineage>
        <taxon>Bacteria</taxon>
        <taxon>Bacillati</taxon>
        <taxon>Bacillota</taxon>
        <taxon>Bacilli</taxon>
        <taxon>Bacillales</taxon>
        <taxon>Paenibacillaceae</taxon>
        <taxon>Paenibacillus</taxon>
    </lineage>
</organism>
<dbReference type="SUPFAM" id="SSF51230">
    <property type="entry name" value="Single hybrid motif"/>
    <property type="match status" value="1"/>
</dbReference>
<accession>A0A410X316</accession>
<dbReference type="CDD" id="cd06848">
    <property type="entry name" value="GCS_H"/>
    <property type="match status" value="1"/>
</dbReference>
<dbReference type="GO" id="GO:0005737">
    <property type="term" value="C:cytoplasm"/>
    <property type="evidence" value="ECO:0007669"/>
    <property type="project" value="TreeGrafter"/>
</dbReference>
<gene>
    <name evidence="3 7" type="primary">gcvH</name>
    <name evidence="6" type="ORF">M5X16_05490</name>
    <name evidence="7" type="ORF">PC41400_26400</name>
</gene>
<comment type="subunit">
    <text evidence="3">The glycine cleavage system is composed of four proteins: P, T, L and H.</text>
</comment>
<dbReference type="KEGG" id="pchi:PC41400_26400"/>
<dbReference type="InterPro" id="IPR033753">
    <property type="entry name" value="GCV_H/Fam206"/>
</dbReference>
<name>A0A410X316_9BACL</name>
<dbReference type="PROSITE" id="PS50968">
    <property type="entry name" value="BIOTINYL_LIPOYL"/>
    <property type="match status" value="1"/>
</dbReference>
<dbReference type="InterPro" id="IPR011053">
    <property type="entry name" value="Single_hybrid_motif"/>
</dbReference>
<feature type="modified residue" description="N6-lipoyllysine" evidence="3 4">
    <location>
        <position position="65"/>
    </location>
</feature>
<evidence type="ECO:0000256" key="4">
    <source>
        <dbReference type="PIRSR" id="PIRSR617453-50"/>
    </source>
</evidence>
<comment type="cofactor">
    <cofactor evidence="3">
        <name>(R)-lipoate</name>
        <dbReference type="ChEBI" id="CHEBI:83088"/>
    </cofactor>
    <text evidence="3">Binds 1 lipoyl cofactor covalently.</text>
</comment>
<dbReference type="EMBL" id="JAMDMJ010000006">
    <property type="protein sequence ID" value="MCY9595225.1"/>
    <property type="molecule type" value="Genomic_DNA"/>
</dbReference>
<dbReference type="NCBIfam" id="TIGR00527">
    <property type="entry name" value="gcvH"/>
    <property type="match status" value="1"/>
</dbReference>
<evidence type="ECO:0000259" key="5">
    <source>
        <dbReference type="PROSITE" id="PS50968"/>
    </source>
</evidence>
<proteinExistence type="inferred from homology"/>
<protein>
    <recommendedName>
        <fullName evidence="3">Glycine cleavage system H protein</fullName>
    </recommendedName>
    <alternativeName>
        <fullName evidence="3">Octanoyl/lipoyl carrier protein</fullName>
    </alternativeName>
</protein>
<dbReference type="GeneID" id="95378325"/>
<evidence type="ECO:0000313" key="7">
    <source>
        <dbReference type="EMBL" id="QAV21010.1"/>
    </source>
</evidence>
<dbReference type="RefSeq" id="WP_009673270.1">
    <property type="nucleotide sequence ID" value="NZ_BQWH01000035.1"/>
</dbReference>
<dbReference type="Pfam" id="PF01597">
    <property type="entry name" value="GCV_H"/>
    <property type="match status" value="1"/>
</dbReference>
<dbReference type="AlphaFoldDB" id="A0A410X316"/>
<dbReference type="PANTHER" id="PTHR11715">
    <property type="entry name" value="GLYCINE CLEAVAGE SYSTEM H PROTEIN"/>
    <property type="match status" value="1"/>
</dbReference>
<dbReference type="NCBIfam" id="NF002270">
    <property type="entry name" value="PRK01202.1"/>
    <property type="match status" value="1"/>
</dbReference>
<evidence type="ECO:0000256" key="3">
    <source>
        <dbReference type="HAMAP-Rule" id="MF_00272"/>
    </source>
</evidence>
<comment type="similarity">
    <text evidence="1 3">Belongs to the GcvH family.</text>
</comment>
<dbReference type="InterPro" id="IPR000089">
    <property type="entry name" value="Biotin_lipoyl"/>
</dbReference>
<evidence type="ECO:0000256" key="1">
    <source>
        <dbReference type="ARBA" id="ARBA00009249"/>
    </source>
</evidence>
<evidence type="ECO:0000313" key="8">
    <source>
        <dbReference type="Proteomes" id="UP000288943"/>
    </source>
</evidence>
<feature type="domain" description="Lipoyl-binding" evidence="5">
    <location>
        <begin position="24"/>
        <end position="106"/>
    </location>
</feature>
<keyword evidence="9" id="KW-1185">Reference proteome</keyword>
<dbReference type="InterPro" id="IPR002930">
    <property type="entry name" value="GCV_H"/>
</dbReference>
<evidence type="ECO:0000313" key="6">
    <source>
        <dbReference type="EMBL" id="MCY9595225.1"/>
    </source>
</evidence>
<keyword evidence="2 3" id="KW-0450">Lipoyl</keyword>
<dbReference type="HAMAP" id="MF_00272">
    <property type="entry name" value="GcvH"/>
    <property type="match status" value="1"/>
</dbReference>
<dbReference type="GO" id="GO:0005960">
    <property type="term" value="C:glycine cleavage complex"/>
    <property type="evidence" value="ECO:0007669"/>
    <property type="project" value="InterPro"/>
</dbReference>
<dbReference type="OrthoDB" id="9796712at2"/>
<reference evidence="6 9" key="2">
    <citation type="submission" date="2022-05" db="EMBL/GenBank/DDBJ databases">
        <title>Genome Sequencing of Bee-Associated Microbes.</title>
        <authorList>
            <person name="Dunlap C."/>
        </authorList>
    </citation>
    <scope>NUCLEOTIDE SEQUENCE [LARGE SCALE GENOMIC DNA]</scope>
    <source>
        <strain evidence="6 9">NRRL B-23120</strain>
    </source>
</reference>
<dbReference type="Proteomes" id="UP000288943">
    <property type="component" value="Chromosome"/>
</dbReference>
<dbReference type="EMBL" id="CP026520">
    <property type="protein sequence ID" value="QAV21010.1"/>
    <property type="molecule type" value="Genomic_DNA"/>
</dbReference>
<dbReference type="Proteomes" id="UP001527202">
    <property type="component" value="Unassembled WGS sequence"/>
</dbReference>